<dbReference type="PANTHER" id="PTHR14614:SF147">
    <property type="entry name" value="S-ADENOSYLMETHIONINE-DEPENDENT METHYLTRANSFERASE OF THE SEVEN BETA-STRAND FAMILY"/>
    <property type="match status" value="1"/>
</dbReference>
<name>A0A1X6N0Y3_9APHY</name>
<reference evidence="2 3" key="1">
    <citation type="submission" date="2017-04" db="EMBL/GenBank/DDBJ databases">
        <title>Genome Sequence of the Model Brown-Rot Fungus Postia placenta SB12.</title>
        <authorList>
            <consortium name="DOE Joint Genome Institute"/>
            <person name="Gaskell J."/>
            <person name="Kersten P."/>
            <person name="Larrondo L.F."/>
            <person name="Canessa P."/>
            <person name="Martinez D."/>
            <person name="Hibbett D."/>
            <person name="Schmoll M."/>
            <person name="Kubicek C.P."/>
            <person name="Martinez A.T."/>
            <person name="Yadav J."/>
            <person name="Master E."/>
            <person name="Magnuson J.K."/>
            <person name="James T."/>
            <person name="Yaver D."/>
            <person name="Berka R."/>
            <person name="Labutti K."/>
            <person name="Lipzen A."/>
            <person name="Aerts A."/>
            <person name="Barry K."/>
            <person name="Henrissat B."/>
            <person name="Blanchette R."/>
            <person name="Grigoriev I."/>
            <person name="Cullen D."/>
        </authorList>
    </citation>
    <scope>NUCLEOTIDE SEQUENCE [LARGE SCALE GENOMIC DNA]</scope>
    <source>
        <strain evidence="2 3">MAD-698-R-SB12</strain>
    </source>
</reference>
<evidence type="ECO:0008006" key="4">
    <source>
        <dbReference type="Google" id="ProtNLM"/>
    </source>
</evidence>
<dbReference type="Pfam" id="PF10294">
    <property type="entry name" value="Methyltransf_16"/>
    <property type="match status" value="1"/>
</dbReference>
<proteinExistence type="predicted"/>
<feature type="region of interest" description="Disordered" evidence="1">
    <location>
        <begin position="1"/>
        <end position="20"/>
    </location>
</feature>
<dbReference type="CDD" id="cd02440">
    <property type="entry name" value="AdoMet_MTases"/>
    <property type="match status" value="1"/>
</dbReference>
<sequence>MTITATAPTSQLPPISRIHQYPPEDLSRSLRYLRQIYNQEVRGIRRIGRKPSLKAVATLHEGAADTPETDRNLDTLRSDSFERSYAIRWLTALVAQSYRLLDSAGEDSTDTVQREALIQDAASLLAICAGSASAGTVTRVFRFHDGQLPIEVQLTDVPLENQDYSSVGAQTWGSACLLADMLVEDQHLFNLDEYGDGLRALELGAGTGLAGLTLAKLLQARGTACSLVATDFHPSVLSNLRDNFTANFPTTSSVDVSVHALDWSKCSTTGQNAQPLDQPFDLILGADIIYEPEHARWIQGCVEKLLRRPEKPHSRDEVSHPPAKFHLVIPLRPTHLLESSTVEEVFPPLTSLSSHRDLPTLAVMSKDVIVCEAHGDVRSRNGAADQVEYAHYIIGWC</sequence>
<dbReference type="Gene3D" id="3.40.50.150">
    <property type="entry name" value="Vaccinia Virus protein VP39"/>
    <property type="match status" value="1"/>
</dbReference>
<dbReference type="InterPro" id="IPR029063">
    <property type="entry name" value="SAM-dependent_MTases_sf"/>
</dbReference>
<dbReference type="GeneID" id="36321919"/>
<organism evidence="2 3">
    <name type="scientific">Postia placenta MAD-698-R-SB12</name>
    <dbReference type="NCBI Taxonomy" id="670580"/>
    <lineage>
        <taxon>Eukaryota</taxon>
        <taxon>Fungi</taxon>
        <taxon>Dikarya</taxon>
        <taxon>Basidiomycota</taxon>
        <taxon>Agaricomycotina</taxon>
        <taxon>Agaricomycetes</taxon>
        <taxon>Polyporales</taxon>
        <taxon>Adustoporiaceae</taxon>
        <taxon>Rhodonia</taxon>
    </lineage>
</organism>
<dbReference type="InterPro" id="IPR019410">
    <property type="entry name" value="Methyltransf_16"/>
</dbReference>
<dbReference type="RefSeq" id="XP_024339079.1">
    <property type="nucleotide sequence ID" value="XM_024476969.1"/>
</dbReference>
<dbReference type="PANTHER" id="PTHR14614">
    <property type="entry name" value="HEPATOCELLULAR CARCINOMA-ASSOCIATED ANTIGEN"/>
    <property type="match status" value="1"/>
</dbReference>
<evidence type="ECO:0000256" key="1">
    <source>
        <dbReference type="SAM" id="MobiDB-lite"/>
    </source>
</evidence>
<dbReference type="GO" id="GO:0008757">
    <property type="term" value="F:S-adenosylmethionine-dependent methyltransferase activity"/>
    <property type="evidence" value="ECO:0007669"/>
    <property type="project" value="UniProtKB-ARBA"/>
</dbReference>
<evidence type="ECO:0000313" key="3">
    <source>
        <dbReference type="Proteomes" id="UP000194127"/>
    </source>
</evidence>
<dbReference type="AlphaFoldDB" id="A0A1X6N0Y3"/>
<dbReference type="SUPFAM" id="SSF53335">
    <property type="entry name" value="S-adenosyl-L-methionine-dependent methyltransferases"/>
    <property type="match status" value="1"/>
</dbReference>
<keyword evidence="3" id="KW-1185">Reference proteome</keyword>
<feature type="compositionally biased region" description="Polar residues" evidence="1">
    <location>
        <begin position="1"/>
        <end position="13"/>
    </location>
</feature>
<gene>
    <name evidence="2" type="ORF">POSPLADRAFT_1033924</name>
</gene>
<evidence type="ECO:0000313" key="2">
    <source>
        <dbReference type="EMBL" id="OSX62285.1"/>
    </source>
</evidence>
<dbReference type="Proteomes" id="UP000194127">
    <property type="component" value="Unassembled WGS sequence"/>
</dbReference>
<dbReference type="EMBL" id="KZ110597">
    <property type="protein sequence ID" value="OSX62285.1"/>
    <property type="molecule type" value="Genomic_DNA"/>
</dbReference>
<accession>A0A1X6N0Y3</accession>
<protein>
    <recommendedName>
        <fullName evidence="4">FAM86 N-terminal domain-containing protein</fullName>
    </recommendedName>
</protein>
<dbReference type="OrthoDB" id="433955at2759"/>
<dbReference type="STRING" id="670580.A0A1X6N0Y3"/>